<dbReference type="CDD" id="cd14814">
    <property type="entry name" value="Peptidase_M15"/>
    <property type="match status" value="1"/>
</dbReference>
<dbReference type="InterPro" id="IPR003709">
    <property type="entry name" value="VanY-like_core_dom"/>
</dbReference>
<dbReference type="InterPro" id="IPR009045">
    <property type="entry name" value="Zn_M74/Hedgehog-like"/>
</dbReference>
<dbReference type="EMBL" id="JAAXOW010000001">
    <property type="protein sequence ID" value="NKX92664.1"/>
    <property type="molecule type" value="Genomic_DNA"/>
</dbReference>
<dbReference type="AlphaFoldDB" id="A0A9X5FAP6"/>
<dbReference type="GO" id="GO:0006508">
    <property type="term" value="P:proteolysis"/>
    <property type="evidence" value="ECO:0007669"/>
    <property type="project" value="InterPro"/>
</dbReference>
<dbReference type="GO" id="GO:0008233">
    <property type="term" value="F:peptidase activity"/>
    <property type="evidence" value="ECO:0007669"/>
    <property type="project" value="InterPro"/>
</dbReference>
<comment type="caution">
    <text evidence="2">The sequence shown here is derived from an EMBL/GenBank/DDBJ whole genome shotgun (WGS) entry which is preliminary data.</text>
</comment>
<name>A0A9X5FAP6_9MICO</name>
<proteinExistence type="predicted"/>
<accession>A0A9X5FAP6</accession>
<evidence type="ECO:0000259" key="1">
    <source>
        <dbReference type="Pfam" id="PF02557"/>
    </source>
</evidence>
<evidence type="ECO:0000313" key="3">
    <source>
        <dbReference type="Proteomes" id="UP000774283"/>
    </source>
</evidence>
<dbReference type="Pfam" id="PF02557">
    <property type="entry name" value="VanY"/>
    <property type="match status" value="1"/>
</dbReference>
<protein>
    <submittedName>
        <fullName evidence="2">Peptidase M15</fullName>
    </submittedName>
</protein>
<feature type="domain" description="D-alanyl-D-alanine carboxypeptidase-like core" evidence="1">
    <location>
        <begin position="62"/>
        <end position="163"/>
    </location>
</feature>
<gene>
    <name evidence="2" type="ORF">HF995_05145</name>
</gene>
<dbReference type="Proteomes" id="UP000774283">
    <property type="component" value="Unassembled WGS sequence"/>
</dbReference>
<evidence type="ECO:0000313" key="2">
    <source>
        <dbReference type="EMBL" id="NKX92664.1"/>
    </source>
</evidence>
<dbReference type="SUPFAM" id="SSF55166">
    <property type="entry name" value="Hedgehog/DD-peptidase"/>
    <property type="match status" value="1"/>
</dbReference>
<keyword evidence="3" id="KW-1185">Reference proteome</keyword>
<dbReference type="Gene3D" id="3.30.1380.10">
    <property type="match status" value="1"/>
</dbReference>
<dbReference type="RefSeq" id="WP_168446675.1">
    <property type="nucleotide sequence ID" value="NZ_JAAXOW010000001.1"/>
</dbReference>
<sequence>MSRVRLTLAILALVTLATAGVVGARSFLDWTSAEPAAASTTTPANINGRIPEDQLVTIDTGHRLIAPAAAAFTKLERAARDAGHHPTVNSAYRDLDEQAEMIRRFGLLEDGGRAAPLGESEHGDGTSVDLTLDTEALIWMRENAPGFGFHETIIDEPWHWTWSAD</sequence>
<reference evidence="2 3" key="1">
    <citation type="submission" date="2020-04" db="EMBL/GenBank/DDBJ databases">
        <title>MicrobeNet Type strains.</title>
        <authorList>
            <person name="Nicholson A.C."/>
        </authorList>
    </citation>
    <scope>NUCLEOTIDE SEQUENCE [LARGE SCALE GENOMIC DNA]</scope>
    <source>
        <strain evidence="2 3">ATCC BAA-789</strain>
    </source>
</reference>
<organism evidence="2 3">
    <name type="scientific">Sanguibacter hominis ATCC BAA-789</name>
    <dbReference type="NCBI Taxonomy" id="1312740"/>
    <lineage>
        <taxon>Bacteria</taxon>
        <taxon>Bacillati</taxon>
        <taxon>Actinomycetota</taxon>
        <taxon>Actinomycetes</taxon>
        <taxon>Micrococcales</taxon>
        <taxon>Sanguibacteraceae</taxon>
        <taxon>Sanguibacter</taxon>
    </lineage>
</organism>